<dbReference type="PANTHER" id="PTHR44591">
    <property type="entry name" value="STRESS RESPONSE REGULATOR PROTEIN 1"/>
    <property type="match status" value="1"/>
</dbReference>
<name>A0A1M6VUJ1_9BRAD</name>
<dbReference type="SMART" id="SM00448">
    <property type="entry name" value="REC"/>
    <property type="match status" value="1"/>
</dbReference>
<dbReference type="OrthoDB" id="9782655at2"/>
<evidence type="ECO:0000259" key="3">
    <source>
        <dbReference type="PROSITE" id="PS50110"/>
    </source>
</evidence>
<sequence length="124" mass="13547">MSNRRVVFVVDDDPGILRGLKRLLREHGYDSLLFQSAKAFQAHNDFGQAICVILDVQLDGESGIEVRYRLTEAGIPLPVIYITANDSDAIRTAAMQSGCIAYLTKPFPAKSLIEPIEKVAAGLA</sequence>
<dbReference type="InterPro" id="IPR050595">
    <property type="entry name" value="Bact_response_regulator"/>
</dbReference>
<dbReference type="Pfam" id="PF00072">
    <property type="entry name" value="Response_reg"/>
    <property type="match status" value="1"/>
</dbReference>
<feature type="domain" description="Response regulatory" evidence="3">
    <location>
        <begin position="6"/>
        <end position="120"/>
    </location>
</feature>
<dbReference type="PROSITE" id="PS50110">
    <property type="entry name" value="RESPONSE_REGULATORY"/>
    <property type="match status" value="1"/>
</dbReference>
<evidence type="ECO:0000313" key="5">
    <source>
        <dbReference type="Proteomes" id="UP000189935"/>
    </source>
</evidence>
<dbReference type="Proteomes" id="UP000189935">
    <property type="component" value="Chromosome I"/>
</dbReference>
<dbReference type="EMBL" id="LT670844">
    <property type="protein sequence ID" value="SHK84986.1"/>
    <property type="molecule type" value="Genomic_DNA"/>
</dbReference>
<evidence type="ECO:0000256" key="2">
    <source>
        <dbReference type="PROSITE-ProRule" id="PRU00169"/>
    </source>
</evidence>
<dbReference type="InterPro" id="IPR011006">
    <property type="entry name" value="CheY-like_superfamily"/>
</dbReference>
<accession>A0A1M6VUJ1</accession>
<feature type="modified residue" description="4-aspartylphosphate" evidence="2">
    <location>
        <position position="55"/>
    </location>
</feature>
<gene>
    <name evidence="4" type="ORF">SAMN05444159_4354</name>
</gene>
<dbReference type="PANTHER" id="PTHR44591:SF21">
    <property type="entry name" value="TWO-COMPONENT RESPONSE REGULATOR"/>
    <property type="match status" value="1"/>
</dbReference>
<dbReference type="InterPro" id="IPR001789">
    <property type="entry name" value="Sig_transdc_resp-reg_receiver"/>
</dbReference>
<keyword evidence="1 2" id="KW-0597">Phosphoprotein</keyword>
<protein>
    <submittedName>
        <fullName evidence="4">Response regulator receiver domain-containing protein</fullName>
    </submittedName>
</protein>
<proteinExistence type="predicted"/>
<evidence type="ECO:0000256" key="1">
    <source>
        <dbReference type="ARBA" id="ARBA00022553"/>
    </source>
</evidence>
<dbReference type="AlphaFoldDB" id="A0A1M6VUJ1"/>
<evidence type="ECO:0000313" key="4">
    <source>
        <dbReference type="EMBL" id="SHK84986.1"/>
    </source>
</evidence>
<dbReference type="GO" id="GO:0000160">
    <property type="term" value="P:phosphorelay signal transduction system"/>
    <property type="evidence" value="ECO:0007669"/>
    <property type="project" value="InterPro"/>
</dbReference>
<dbReference type="Gene3D" id="3.40.50.2300">
    <property type="match status" value="1"/>
</dbReference>
<reference evidence="4 5" key="1">
    <citation type="submission" date="2016-11" db="EMBL/GenBank/DDBJ databases">
        <authorList>
            <person name="Jaros S."/>
            <person name="Januszkiewicz K."/>
            <person name="Wedrychowicz H."/>
        </authorList>
    </citation>
    <scope>NUCLEOTIDE SEQUENCE [LARGE SCALE GENOMIC DNA]</scope>
    <source>
        <strain evidence="4 5">GAS499</strain>
    </source>
</reference>
<dbReference type="SUPFAM" id="SSF52172">
    <property type="entry name" value="CheY-like"/>
    <property type="match status" value="1"/>
</dbReference>
<organism evidence="4 5">
    <name type="scientific">Bradyrhizobium lablabi</name>
    <dbReference type="NCBI Taxonomy" id="722472"/>
    <lineage>
        <taxon>Bacteria</taxon>
        <taxon>Pseudomonadati</taxon>
        <taxon>Pseudomonadota</taxon>
        <taxon>Alphaproteobacteria</taxon>
        <taxon>Hyphomicrobiales</taxon>
        <taxon>Nitrobacteraceae</taxon>
        <taxon>Bradyrhizobium</taxon>
    </lineage>
</organism>